<keyword evidence="2" id="KW-0175">Coiled coil</keyword>
<evidence type="ECO:0000256" key="1">
    <source>
        <dbReference type="ARBA" id="ARBA00022781"/>
    </source>
</evidence>
<feature type="coiled-coil region" evidence="2">
    <location>
        <begin position="245"/>
        <end position="272"/>
    </location>
</feature>
<keyword evidence="1" id="KW-0375">Hydrogen ion transport</keyword>
<protein>
    <recommendedName>
        <fullName evidence="3">ATPase F1/V1/A1 complex alpha/beta subunit N-terminal domain-containing protein</fullName>
    </recommendedName>
</protein>
<keyword evidence="1" id="KW-0406">Ion transport</keyword>
<dbReference type="Pfam" id="PF02874">
    <property type="entry name" value="ATP-synt_ab_N"/>
    <property type="match status" value="1"/>
</dbReference>
<gene>
    <name evidence="4" type="ORF">LVIROSA_LOCUS8393</name>
</gene>
<accession>A0AAU9M312</accession>
<comment type="caution">
    <text evidence="4">The sequence shown here is derived from an EMBL/GenBank/DDBJ whole genome shotgun (WGS) entry which is preliminary data.</text>
</comment>
<dbReference type="InterPro" id="IPR004100">
    <property type="entry name" value="ATPase_F1/V1/A1_a/bsu_N"/>
</dbReference>
<keyword evidence="1" id="KW-0813">Transport</keyword>
<dbReference type="EMBL" id="CAKMRJ010001112">
    <property type="protein sequence ID" value="CAH1420967.1"/>
    <property type="molecule type" value="Genomic_DNA"/>
</dbReference>
<proteinExistence type="predicted"/>
<dbReference type="InterPro" id="IPR027409">
    <property type="entry name" value="GroEL-like_apical_dom_sf"/>
</dbReference>
<reference evidence="4 5" key="1">
    <citation type="submission" date="2022-01" db="EMBL/GenBank/DDBJ databases">
        <authorList>
            <person name="Xiong W."/>
            <person name="Schranz E."/>
        </authorList>
    </citation>
    <scope>NUCLEOTIDE SEQUENCE [LARGE SCALE GENOMIC DNA]</scope>
</reference>
<dbReference type="Proteomes" id="UP001157418">
    <property type="component" value="Unassembled WGS sequence"/>
</dbReference>
<evidence type="ECO:0000313" key="5">
    <source>
        <dbReference type="Proteomes" id="UP001157418"/>
    </source>
</evidence>
<dbReference type="GO" id="GO:0046034">
    <property type="term" value="P:ATP metabolic process"/>
    <property type="evidence" value="ECO:0007669"/>
    <property type="project" value="InterPro"/>
</dbReference>
<feature type="domain" description="ATPase F1/V1/A1 complex alpha/beta subunit N-terminal" evidence="3">
    <location>
        <begin position="180"/>
        <end position="228"/>
    </location>
</feature>
<name>A0AAU9M312_9ASTR</name>
<sequence length="308" mass="34608">MWLSSPLRITLCRPPLAFLYSQSARKHRPSLPRLPSSVGAATASNHHFLLRSLHYHLPSLSSIHNLHRTPPPPSFPRLPSSVGAATASNHHFLLLLVTLRTVLQRFEALVFPIEASIRLSDLLQYQSIVDAEWNIIYDKLDKCVKTGAKIVLSRLAIGDMATQTEISSVLEPKKQQLNMGVAQKSNGMEEARLEIGMVSIFTGTKAVVQVFEGTSGIDNKFTTVQFTGEVLKTPAYLDISDAKKRKQLRRNLDQAKNLLEALIKREEKKRDVLPFDNHRSQKNLIPFSFQLSPLCVWLVEHKFTLGSN</sequence>
<organism evidence="4 5">
    <name type="scientific">Lactuca virosa</name>
    <dbReference type="NCBI Taxonomy" id="75947"/>
    <lineage>
        <taxon>Eukaryota</taxon>
        <taxon>Viridiplantae</taxon>
        <taxon>Streptophyta</taxon>
        <taxon>Embryophyta</taxon>
        <taxon>Tracheophyta</taxon>
        <taxon>Spermatophyta</taxon>
        <taxon>Magnoliopsida</taxon>
        <taxon>eudicotyledons</taxon>
        <taxon>Gunneridae</taxon>
        <taxon>Pentapetalae</taxon>
        <taxon>asterids</taxon>
        <taxon>campanulids</taxon>
        <taxon>Asterales</taxon>
        <taxon>Asteraceae</taxon>
        <taxon>Cichorioideae</taxon>
        <taxon>Cichorieae</taxon>
        <taxon>Lactucinae</taxon>
        <taxon>Lactuca</taxon>
    </lineage>
</organism>
<dbReference type="AlphaFoldDB" id="A0AAU9M312"/>
<dbReference type="SUPFAM" id="SSF52029">
    <property type="entry name" value="GroEL apical domain-like"/>
    <property type="match status" value="1"/>
</dbReference>
<evidence type="ECO:0000256" key="2">
    <source>
        <dbReference type="SAM" id="Coils"/>
    </source>
</evidence>
<dbReference type="GO" id="GO:1902600">
    <property type="term" value="P:proton transmembrane transport"/>
    <property type="evidence" value="ECO:0007669"/>
    <property type="project" value="UniProtKB-KW"/>
</dbReference>
<evidence type="ECO:0000313" key="4">
    <source>
        <dbReference type="EMBL" id="CAH1420967.1"/>
    </source>
</evidence>
<evidence type="ECO:0000259" key="3">
    <source>
        <dbReference type="Pfam" id="PF02874"/>
    </source>
</evidence>
<dbReference type="Gene3D" id="3.50.7.10">
    <property type="entry name" value="GroEL"/>
    <property type="match status" value="1"/>
</dbReference>
<keyword evidence="5" id="KW-1185">Reference proteome</keyword>